<proteinExistence type="predicted"/>
<dbReference type="AlphaFoldDB" id="A0AAE1YZ07"/>
<dbReference type="InterPro" id="IPR005630">
    <property type="entry name" value="Terpene_synthase_metal-bd"/>
</dbReference>
<feature type="domain" description="Terpene synthase N-terminal" evidence="5">
    <location>
        <begin position="64"/>
        <end position="184"/>
    </location>
</feature>
<keyword evidence="3" id="KW-0460">Magnesium</keyword>
<sequence length="447" mass="51170">MASSNSLSRSFLPCSSKTRPEFTKIGEGEPISVVISLHGARKQKWNMNVVGVTQTSALSSLHPVLQSKGEDIDPSESLVLVDSSQRVGLSSYYEEEIEKLIQKHYVANCASIYGSYSLRDVSLLFRLLRQHGHYVSPDVFNNFKGEDGRFRRNLSQDIRGLMELYEAAQLSFQGEYILDEAARYPYHKTIARLTRKDFLQHFEPINGWGKTLKELALMDLRKGQSVYQGELAQVSTWWNELGLAKTLKLVRNQPLKWYTWSMSILIDDFSLSLQRVELTKAIGFVYLIDDIFDVVGTLDELTIFTEAVNKHGYDPIDSLKTSWGSLCNAYLVEAKCVATILRLWDDLGSAQDEHQYGRDGSYIECYRKDHRGLSMAQARDHVIDTIASEWKNLNKECFCLKHFPASYFKRAALNSARIVPLMYGYDEKQRLPVLEKHVKFILFNQTN</sequence>
<dbReference type="InterPro" id="IPR050148">
    <property type="entry name" value="Terpene_synthase-like"/>
</dbReference>
<dbReference type="GO" id="GO:0010333">
    <property type="term" value="F:terpene synthase activity"/>
    <property type="evidence" value="ECO:0007669"/>
    <property type="project" value="InterPro"/>
</dbReference>
<dbReference type="Proteomes" id="UP001293254">
    <property type="component" value="Unassembled WGS sequence"/>
</dbReference>
<accession>A0AAE1YZ07</accession>
<evidence type="ECO:0000256" key="1">
    <source>
        <dbReference type="ARBA" id="ARBA00001946"/>
    </source>
</evidence>
<comment type="caution">
    <text evidence="7">The sequence shown here is derived from an EMBL/GenBank/DDBJ whole genome shotgun (WGS) entry which is preliminary data.</text>
</comment>
<feature type="domain" description="Terpene synthase metal-binding" evidence="6">
    <location>
        <begin position="239"/>
        <end position="319"/>
    </location>
</feature>
<dbReference type="InterPro" id="IPR001906">
    <property type="entry name" value="Terpene_synth_N"/>
</dbReference>
<dbReference type="SUPFAM" id="SSF48576">
    <property type="entry name" value="Terpenoid synthases"/>
    <property type="match status" value="1"/>
</dbReference>
<evidence type="ECO:0000256" key="2">
    <source>
        <dbReference type="ARBA" id="ARBA00022723"/>
    </source>
</evidence>
<evidence type="ECO:0000259" key="5">
    <source>
        <dbReference type="Pfam" id="PF01397"/>
    </source>
</evidence>
<name>A0AAE1YZ07_9LAMI</name>
<dbReference type="InterPro" id="IPR008930">
    <property type="entry name" value="Terpenoid_cyclase/PrenylTrfase"/>
</dbReference>
<organism evidence="7 8">
    <name type="scientific">Sesamum alatum</name>
    <dbReference type="NCBI Taxonomy" id="300844"/>
    <lineage>
        <taxon>Eukaryota</taxon>
        <taxon>Viridiplantae</taxon>
        <taxon>Streptophyta</taxon>
        <taxon>Embryophyta</taxon>
        <taxon>Tracheophyta</taxon>
        <taxon>Spermatophyta</taxon>
        <taxon>Magnoliopsida</taxon>
        <taxon>eudicotyledons</taxon>
        <taxon>Gunneridae</taxon>
        <taxon>Pentapetalae</taxon>
        <taxon>asterids</taxon>
        <taxon>lamiids</taxon>
        <taxon>Lamiales</taxon>
        <taxon>Pedaliaceae</taxon>
        <taxon>Sesamum</taxon>
    </lineage>
</organism>
<dbReference type="Gene3D" id="1.50.10.130">
    <property type="entry name" value="Terpene synthase, N-terminal domain"/>
    <property type="match status" value="2"/>
</dbReference>
<evidence type="ECO:0000259" key="6">
    <source>
        <dbReference type="Pfam" id="PF03936"/>
    </source>
</evidence>
<dbReference type="GO" id="GO:0016114">
    <property type="term" value="P:terpenoid biosynthetic process"/>
    <property type="evidence" value="ECO:0007669"/>
    <property type="project" value="InterPro"/>
</dbReference>
<gene>
    <name evidence="7" type="ORF">Salat_0263400</name>
</gene>
<dbReference type="Pfam" id="PF01397">
    <property type="entry name" value="Terpene_synth"/>
    <property type="match status" value="1"/>
</dbReference>
<dbReference type="Gene3D" id="1.10.600.10">
    <property type="entry name" value="Farnesyl Diphosphate Synthase"/>
    <property type="match status" value="2"/>
</dbReference>
<evidence type="ECO:0000256" key="4">
    <source>
        <dbReference type="ARBA" id="ARBA00023239"/>
    </source>
</evidence>
<dbReference type="Pfam" id="PF03936">
    <property type="entry name" value="Terpene_synth_C"/>
    <property type="match status" value="1"/>
</dbReference>
<dbReference type="Pfam" id="PF19086">
    <property type="entry name" value="Terpene_syn_C_2"/>
    <property type="match status" value="1"/>
</dbReference>
<dbReference type="EMBL" id="JACGWO010000001">
    <property type="protein sequence ID" value="KAK4439285.1"/>
    <property type="molecule type" value="Genomic_DNA"/>
</dbReference>
<evidence type="ECO:0000256" key="3">
    <source>
        <dbReference type="ARBA" id="ARBA00022842"/>
    </source>
</evidence>
<comment type="cofactor">
    <cofactor evidence="1">
        <name>Mg(2+)</name>
        <dbReference type="ChEBI" id="CHEBI:18420"/>
    </cofactor>
</comment>
<protein>
    <submittedName>
        <fullName evidence="7">Tricyclene synthase Oc15, chloroplastic</fullName>
    </submittedName>
</protein>
<dbReference type="GO" id="GO:0000287">
    <property type="term" value="F:magnesium ion binding"/>
    <property type="evidence" value="ECO:0007669"/>
    <property type="project" value="InterPro"/>
</dbReference>
<reference evidence="7" key="2">
    <citation type="journal article" date="2024" name="Plant">
        <title>Genomic evolution and insights into agronomic trait innovations of Sesamum species.</title>
        <authorList>
            <person name="Miao H."/>
            <person name="Wang L."/>
            <person name="Qu L."/>
            <person name="Liu H."/>
            <person name="Sun Y."/>
            <person name="Le M."/>
            <person name="Wang Q."/>
            <person name="Wei S."/>
            <person name="Zheng Y."/>
            <person name="Lin W."/>
            <person name="Duan Y."/>
            <person name="Cao H."/>
            <person name="Xiong S."/>
            <person name="Wang X."/>
            <person name="Wei L."/>
            <person name="Li C."/>
            <person name="Ma Q."/>
            <person name="Ju M."/>
            <person name="Zhao R."/>
            <person name="Li G."/>
            <person name="Mu C."/>
            <person name="Tian Q."/>
            <person name="Mei H."/>
            <person name="Zhang T."/>
            <person name="Gao T."/>
            <person name="Zhang H."/>
        </authorList>
    </citation>
    <scope>NUCLEOTIDE SEQUENCE</scope>
    <source>
        <strain evidence="7">3651</strain>
    </source>
</reference>
<evidence type="ECO:0000313" key="7">
    <source>
        <dbReference type="EMBL" id="KAK4439285.1"/>
    </source>
</evidence>
<dbReference type="PANTHER" id="PTHR31225">
    <property type="entry name" value="OS04G0344100 PROTEIN-RELATED"/>
    <property type="match status" value="1"/>
</dbReference>
<keyword evidence="2" id="KW-0479">Metal-binding</keyword>
<keyword evidence="8" id="KW-1185">Reference proteome</keyword>
<dbReference type="InterPro" id="IPR008949">
    <property type="entry name" value="Isoprenoid_synthase_dom_sf"/>
</dbReference>
<dbReference type="PANTHER" id="PTHR31225:SF0">
    <property type="entry name" value="S-(+)-LINALOOL SYNTHASE, CHLOROPLASTIC"/>
    <property type="match status" value="1"/>
</dbReference>
<dbReference type="InterPro" id="IPR036965">
    <property type="entry name" value="Terpene_synth_N_sf"/>
</dbReference>
<reference evidence="7" key="1">
    <citation type="submission" date="2020-06" db="EMBL/GenBank/DDBJ databases">
        <authorList>
            <person name="Li T."/>
            <person name="Hu X."/>
            <person name="Zhang T."/>
            <person name="Song X."/>
            <person name="Zhang H."/>
            <person name="Dai N."/>
            <person name="Sheng W."/>
            <person name="Hou X."/>
            <person name="Wei L."/>
        </authorList>
    </citation>
    <scope>NUCLEOTIDE SEQUENCE</scope>
    <source>
        <strain evidence="7">3651</strain>
        <tissue evidence="7">Leaf</tissue>
    </source>
</reference>
<evidence type="ECO:0000313" key="8">
    <source>
        <dbReference type="Proteomes" id="UP001293254"/>
    </source>
</evidence>
<dbReference type="SUPFAM" id="SSF48239">
    <property type="entry name" value="Terpenoid cyclases/Protein prenyltransferases"/>
    <property type="match status" value="1"/>
</dbReference>
<keyword evidence="4" id="KW-0456">Lyase</keyword>